<organism evidence="6 7">
    <name type="scientific">Chlorobium phaeobacteroides (strain DSM 266 / SMG 266 / 2430)</name>
    <dbReference type="NCBI Taxonomy" id="290317"/>
    <lineage>
        <taxon>Bacteria</taxon>
        <taxon>Pseudomonadati</taxon>
        <taxon>Chlorobiota</taxon>
        <taxon>Chlorobiia</taxon>
        <taxon>Chlorobiales</taxon>
        <taxon>Chlorobiaceae</taxon>
        <taxon>Chlorobium/Pelodictyon group</taxon>
        <taxon>Chlorobium</taxon>
    </lineage>
</organism>
<comment type="function">
    <text evidence="1">Involved in DNA recombination.</text>
</comment>
<dbReference type="AlphaFoldDB" id="A1BFC3"/>
<comment type="similarity">
    <text evidence="2">Belongs to the RmuC family.</text>
</comment>
<dbReference type="PANTHER" id="PTHR30563:SF0">
    <property type="entry name" value="DNA RECOMBINATION PROTEIN RMUC"/>
    <property type="match status" value="1"/>
</dbReference>
<dbReference type="KEGG" id="cph:Cpha266_1053"/>
<dbReference type="PANTHER" id="PTHR30563">
    <property type="entry name" value="DNA RECOMBINATION PROTEIN RMUC"/>
    <property type="match status" value="1"/>
</dbReference>
<dbReference type="eggNOG" id="COG1322">
    <property type="taxonomic scope" value="Bacteria"/>
</dbReference>
<keyword evidence="3" id="KW-0175">Coiled coil</keyword>
<dbReference type="GO" id="GO:0006310">
    <property type="term" value="P:DNA recombination"/>
    <property type="evidence" value="ECO:0007669"/>
    <property type="project" value="UniProtKB-KW"/>
</dbReference>
<accession>A1BFC3</accession>
<evidence type="ECO:0000313" key="7">
    <source>
        <dbReference type="Proteomes" id="UP000008701"/>
    </source>
</evidence>
<proteinExistence type="inferred from homology"/>
<evidence type="ECO:0000256" key="4">
    <source>
        <dbReference type="ARBA" id="ARBA00023172"/>
    </source>
</evidence>
<keyword evidence="7" id="KW-1185">Reference proteome</keyword>
<reference evidence="6 7" key="1">
    <citation type="submission" date="2006-12" db="EMBL/GenBank/DDBJ databases">
        <title>Complete sequence of Chlorobium phaeobacteroides DSM 266.</title>
        <authorList>
            <consortium name="US DOE Joint Genome Institute"/>
            <person name="Copeland A."/>
            <person name="Lucas S."/>
            <person name="Lapidus A."/>
            <person name="Barry K."/>
            <person name="Detter J.C."/>
            <person name="Glavina del Rio T."/>
            <person name="Hammon N."/>
            <person name="Israni S."/>
            <person name="Pitluck S."/>
            <person name="Goltsman E."/>
            <person name="Schmutz J."/>
            <person name="Larimer F."/>
            <person name="Land M."/>
            <person name="Hauser L."/>
            <person name="Mikhailova N."/>
            <person name="Li T."/>
            <person name="Overmann J."/>
            <person name="Bryant D.A."/>
            <person name="Richardson P."/>
        </authorList>
    </citation>
    <scope>NUCLEOTIDE SEQUENCE [LARGE SCALE GENOMIC DNA]</scope>
    <source>
        <strain evidence="6 7">DSM 266</strain>
    </source>
</reference>
<dbReference type="HOGENOM" id="CLU_024057_0_1_10"/>
<evidence type="ECO:0008006" key="8">
    <source>
        <dbReference type="Google" id="ProtNLM"/>
    </source>
</evidence>
<sequence>MSDGMMVLLLVLVFGLLFFIVFRILRDAPLKEELHQLRVVERELRSQVDELKAKTGELDILKVIRARLESDLDHERSNALEKIALLQQSELRLKTEFEHLAGRILEERGSSLGEENRVRMASLLQPLKEQLDAFRTRVDEVHRNDTEISARLIEQVRQLQELSGQVSREANLLARAIKGESKAQGDWGELIIERIFEASGLEKGREYTVQESFRMEDGTLKRPDFMVLLPGEKAVIVDSKVSLTAYERYCSLDDVARREQALREHVQSVRRHIAGLQEKEYSFIKGNRTLDFVIMCIPVEPAWQALMQADPEIVYELGRKNVVLTGPTTLMITLKLIAQLWRREKENRNAEVIAEKAGRIYDQVVLIVEAMEDARKKLSGVSQSFDLAMKRLTEGRGSLASKVEEIRRLGAKVSKQLPGGFDDNEESESVNGNSSAF</sequence>
<dbReference type="Proteomes" id="UP000008701">
    <property type="component" value="Chromosome"/>
</dbReference>
<evidence type="ECO:0000256" key="1">
    <source>
        <dbReference type="ARBA" id="ARBA00003416"/>
    </source>
</evidence>
<keyword evidence="4" id="KW-0233">DNA recombination</keyword>
<dbReference type="InterPro" id="IPR003798">
    <property type="entry name" value="DNA_recombination_RmuC"/>
</dbReference>
<evidence type="ECO:0000256" key="3">
    <source>
        <dbReference type="ARBA" id="ARBA00023054"/>
    </source>
</evidence>
<gene>
    <name evidence="6" type="ordered locus">Cpha266_1053</name>
</gene>
<feature type="region of interest" description="Disordered" evidence="5">
    <location>
        <begin position="415"/>
        <end position="437"/>
    </location>
</feature>
<evidence type="ECO:0000256" key="2">
    <source>
        <dbReference type="ARBA" id="ARBA00009840"/>
    </source>
</evidence>
<name>A1BFC3_CHLPD</name>
<dbReference type="EMBL" id="CP000492">
    <property type="protein sequence ID" value="ABL65100.1"/>
    <property type="molecule type" value="Genomic_DNA"/>
</dbReference>
<dbReference type="RefSeq" id="WP_011744927.1">
    <property type="nucleotide sequence ID" value="NC_008639.1"/>
</dbReference>
<evidence type="ECO:0000256" key="5">
    <source>
        <dbReference type="SAM" id="MobiDB-lite"/>
    </source>
</evidence>
<dbReference type="Pfam" id="PF02646">
    <property type="entry name" value="RmuC"/>
    <property type="match status" value="1"/>
</dbReference>
<dbReference type="OrthoDB" id="370725at2"/>
<protein>
    <recommendedName>
        <fullName evidence="8">DNA recombination protein RmuC</fullName>
    </recommendedName>
</protein>
<evidence type="ECO:0000313" key="6">
    <source>
        <dbReference type="EMBL" id="ABL65100.1"/>
    </source>
</evidence>